<dbReference type="SMART" id="SM00441">
    <property type="entry name" value="FF"/>
    <property type="match status" value="6"/>
</dbReference>
<dbReference type="GO" id="GO:0034399">
    <property type="term" value="C:nuclear periphery"/>
    <property type="evidence" value="ECO:0007669"/>
    <property type="project" value="EnsemblMetazoa"/>
</dbReference>
<dbReference type="FunFam" id="1.10.10.440:FF:000041">
    <property type="entry name" value="TransCription Elongation Regulator homolog"/>
    <property type="match status" value="1"/>
</dbReference>
<dbReference type="InterPro" id="IPR036020">
    <property type="entry name" value="WW_dom_sf"/>
</dbReference>
<feature type="coiled-coil region" evidence="2">
    <location>
        <begin position="541"/>
        <end position="568"/>
    </location>
</feature>
<dbReference type="SUPFAM" id="SSF51045">
    <property type="entry name" value="WW domain"/>
    <property type="match status" value="3"/>
</dbReference>
<evidence type="ECO:0000259" key="5">
    <source>
        <dbReference type="PROSITE" id="PS51676"/>
    </source>
</evidence>
<evidence type="ECO:0008006" key="8">
    <source>
        <dbReference type="Google" id="ProtNLM"/>
    </source>
</evidence>
<dbReference type="GO" id="GO:0070063">
    <property type="term" value="F:RNA polymerase binding"/>
    <property type="evidence" value="ECO:0007669"/>
    <property type="project" value="InterPro"/>
</dbReference>
<dbReference type="InterPro" id="IPR036517">
    <property type="entry name" value="FF_domain_sf"/>
</dbReference>
<feature type="coiled-coil region" evidence="2">
    <location>
        <begin position="603"/>
        <end position="635"/>
    </location>
</feature>
<sequence length="954" mass="106929">MSHENQENYDDYPGDQDNKYEQPYEDQGRGDDYNGGGYSGPPSGRGGRGGFGGFNGPPGGPSGGPPYGMRGGRGGPGMAPPGFAGRGRGFAPPGMGGGFAPRGRGMPPGAGRGGFAPPYRGGYGGPGGPGGPGAAVNYNYNGGGPGGPGPYNAHPHGGQPNPQDQEERLKRLAGCEDGEELWVETETAEGKKYFYHPVNRNTVWERPQSSKIISQPELAQLISRATEEEKAREERAPPGQMPPQNPDDAWSEFNAPDGRKYYYNSITQENTWEKPKVLVDKEGGSVKSPEPVQSAAIAEAQAKAQAALAAFMAQQKSVSNGGGGMPLSKAQASGAAAAAVANAETAKKKDSTRPVSSTPVPGTPWCVVWTGDSKVFFYNPSTKTSVWERPPDTFGREDVDKLIAEPPASKEEEPAPPKRDGGSDSGSESDDDGPPKAKKSRAEKKKEALLAAAAQKKEKERPRQMLQKPLDPAIEAEMQAAKEREKVPLEERLRQFKEMLEEKNVSTSSTFEKELSKIVFDKRYLSLGATERRACFDAYCREKIEHERAEKRKRTKMAKEEFQKLLQEAELHGRSTFSSFSSKYAKDSRFKGLEKSRDREDAFNELVGELHKKEKEEKKAKKEKLKAEFVKLLEEQTGLTRKSKWSSVKKTLEEEERYIALESSSTKESLFRDYIATLGDETASDIEEEQEREKRLVAQAAIANRQKEVEAEMGDTLRERIKEGEKHKLAEHEETFRTLLTDHVKSAESSWHETRRVLRKDERYASCDLLDKTKKETLFDDHIKSLEKKRREAFFQVLDTHEKIAPTMRWRDAKKIIQNEEATFSKIASNSERKVERDFRDWQEKRYDQLTDEFKEMLSETKIITHKSKRLMEEGEQHMKDILAVLENDKRWVRMTAMSASERDRMLEDHIEESAIRKKERSGVQTSSESRFYREGEDDGKDQQLAIKFRDKTV</sequence>
<dbReference type="EnsemblMetazoa" id="CJA00900.1">
    <property type="protein sequence ID" value="CJA00900.1"/>
    <property type="gene ID" value="WBGene00120104"/>
</dbReference>
<feature type="region of interest" description="Disordered" evidence="3">
    <location>
        <begin position="380"/>
        <end position="486"/>
    </location>
</feature>
<feature type="domain" description="FF" evidence="5">
    <location>
        <begin position="847"/>
        <end position="913"/>
    </location>
</feature>
<organism evidence="6 7">
    <name type="scientific">Caenorhabditis japonica</name>
    <dbReference type="NCBI Taxonomy" id="281687"/>
    <lineage>
        <taxon>Eukaryota</taxon>
        <taxon>Metazoa</taxon>
        <taxon>Ecdysozoa</taxon>
        <taxon>Nematoda</taxon>
        <taxon>Chromadorea</taxon>
        <taxon>Rhabditida</taxon>
        <taxon>Rhabditina</taxon>
        <taxon>Rhabditomorpha</taxon>
        <taxon>Rhabditoidea</taxon>
        <taxon>Rhabditidae</taxon>
        <taxon>Peloderinae</taxon>
        <taxon>Caenorhabditis</taxon>
    </lineage>
</organism>
<dbReference type="PANTHER" id="PTHR15377:SF3">
    <property type="entry name" value="WW DOMAIN-CONTAINING PROTEIN"/>
    <property type="match status" value="1"/>
</dbReference>
<dbReference type="FunFam" id="2.20.70.10:FF:000133">
    <property type="entry name" value="TransCription Elongation Regulator homolog"/>
    <property type="match status" value="1"/>
</dbReference>
<dbReference type="GO" id="GO:0003712">
    <property type="term" value="F:transcription coregulator activity"/>
    <property type="evidence" value="ECO:0007669"/>
    <property type="project" value="TreeGrafter"/>
</dbReference>
<accession>A0A8R1DFU3</accession>
<dbReference type="Pfam" id="PF23517">
    <property type="entry name" value="WW_TCERG1"/>
    <property type="match status" value="1"/>
</dbReference>
<feature type="domain" description="FF" evidence="5">
    <location>
        <begin position="554"/>
        <end position="609"/>
    </location>
</feature>
<feature type="region of interest" description="Disordered" evidence="3">
    <location>
        <begin position="914"/>
        <end position="954"/>
    </location>
</feature>
<feature type="domain" description="FF" evidence="5">
    <location>
        <begin position="489"/>
        <end position="542"/>
    </location>
</feature>
<feature type="region of interest" description="Disordered" evidence="3">
    <location>
        <begin position="335"/>
        <end position="364"/>
    </location>
</feature>
<feature type="domain" description="WW" evidence="4">
    <location>
        <begin position="182"/>
        <end position="209"/>
    </location>
</feature>
<feature type="compositionally biased region" description="Gly residues" evidence="3">
    <location>
        <begin position="33"/>
        <end position="57"/>
    </location>
</feature>
<evidence type="ECO:0000313" key="7">
    <source>
        <dbReference type="Proteomes" id="UP000005237"/>
    </source>
</evidence>
<evidence type="ECO:0000256" key="2">
    <source>
        <dbReference type="SAM" id="Coils"/>
    </source>
</evidence>
<feature type="region of interest" description="Disordered" evidence="3">
    <location>
        <begin position="225"/>
        <end position="256"/>
    </location>
</feature>
<feature type="compositionally biased region" description="Basic and acidic residues" evidence="3">
    <location>
        <begin position="389"/>
        <end position="422"/>
    </location>
</feature>
<dbReference type="InterPro" id="IPR057565">
    <property type="entry name" value="WW_TCRG1_3rd"/>
</dbReference>
<dbReference type="Proteomes" id="UP000005237">
    <property type="component" value="Unassembled WGS sequence"/>
</dbReference>
<dbReference type="SMART" id="SM00456">
    <property type="entry name" value="WW"/>
    <property type="match status" value="3"/>
</dbReference>
<feature type="compositionally biased region" description="Gly residues" evidence="3">
    <location>
        <begin position="121"/>
        <end position="133"/>
    </location>
</feature>
<dbReference type="FunFam" id="2.20.70.10:FF:000049">
    <property type="entry name" value="Transcription elongation regulator 1-like"/>
    <property type="match status" value="1"/>
</dbReference>
<name>A0A8R1DFU3_CAEJA</name>
<evidence type="ECO:0000259" key="4">
    <source>
        <dbReference type="PROSITE" id="PS50020"/>
    </source>
</evidence>
<feature type="compositionally biased region" description="Gly residues" evidence="3">
    <location>
        <begin position="84"/>
        <end position="114"/>
    </location>
</feature>
<feature type="region of interest" description="Disordered" evidence="3">
    <location>
        <begin position="1"/>
        <end position="168"/>
    </location>
</feature>
<feature type="compositionally biased region" description="Low complexity" evidence="3">
    <location>
        <begin position="335"/>
        <end position="344"/>
    </location>
</feature>
<reference evidence="7" key="1">
    <citation type="submission" date="2010-08" db="EMBL/GenBank/DDBJ databases">
        <authorList>
            <consortium name="Caenorhabditis japonica Sequencing Consortium"/>
            <person name="Wilson R.K."/>
        </authorList>
    </citation>
    <scope>NUCLEOTIDE SEQUENCE [LARGE SCALE GENOMIC DNA]</scope>
    <source>
        <strain evidence="7">DF5081</strain>
    </source>
</reference>
<protein>
    <recommendedName>
        <fullName evidence="8">Transcription elongation regulator 1</fullName>
    </recommendedName>
</protein>
<keyword evidence="7" id="KW-1185">Reference proteome</keyword>
<evidence type="ECO:0000256" key="1">
    <source>
        <dbReference type="ARBA" id="ARBA00022737"/>
    </source>
</evidence>
<feature type="compositionally biased region" description="Gly residues" evidence="3">
    <location>
        <begin position="65"/>
        <end position="77"/>
    </location>
</feature>
<feature type="domain" description="FF" evidence="5">
    <location>
        <begin position="622"/>
        <end position="677"/>
    </location>
</feature>
<dbReference type="PROSITE" id="PS51676">
    <property type="entry name" value="FF"/>
    <property type="match status" value="4"/>
</dbReference>
<dbReference type="AlphaFoldDB" id="A0A8R1DFU3"/>
<keyword evidence="1" id="KW-0677">Repeat</keyword>
<feature type="domain" description="WW" evidence="4">
    <location>
        <begin position="244"/>
        <end position="277"/>
    </location>
</feature>
<evidence type="ECO:0000313" key="6">
    <source>
        <dbReference type="EnsemblMetazoa" id="CJA00900.1"/>
    </source>
</evidence>
<dbReference type="Gene3D" id="1.10.10.440">
    <property type="entry name" value="FF domain"/>
    <property type="match status" value="6"/>
</dbReference>
<proteinExistence type="predicted"/>
<dbReference type="InterPro" id="IPR045148">
    <property type="entry name" value="TCRG1-like"/>
</dbReference>
<feature type="domain" description="WW" evidence="4">
    <location>
        <begin position="363"/>
        <end position="392"/>
    </location>
</feature>
<dbReference type="PROSITE" id="PS01159">
    <property type="entry name" value="WW_DOMAIN_1"/>
    <property type="match status" value="1"/>
</dbReference>
<reference evidence="6" key="2">
    <citation type="submission" date="2022-06" db="UniProtKB">
        <authorList>
            <consortium name="EnsemblMetazoa"/>
        </authorList>
    </citation>
    <scope>IDENTIFICATION</scope>
    <source>
        <strain evidence="6">DF5081</strain>
    </source>
</reference>
<dbReference type="SUPFAM" id="SSF81698">
    <property type="entry name" value="FF domain"/>
    <property type="match status" value="5"/>
</dbReference>
<keyword evidence="2" id="KW-0175">Coiled coil</keyword>
<dbReference type="InterPro" id="IPR002713">
    <property type="entry name" value="FF_domain"/>
</dbReference>
<dbReference type="PANTHER" id="PTHR15377">
    <property type="entry name" value="TRANSCRIPTION ELONGATION REGULATOR 1"/>
    <property type="match status" value="1"/>
</dbReference>
<dbReference type="Pfam" id="PF00397">
    <property type="entry name" value="WW"/>
    <property type="match status" value="1"/>
</dbReference>
<feature type="compositionally biased region" description="Basic and acidic residues" evidence="3">
    <location>
        <begin position="225"/>
        <end position="236"/>
    </location>
</feature>
<dbReference type="Gene3D" id="2.20.70.10">
    <property type="match status" value="3"/>
</dbReference>
<dbReference type="CDD" id="cd00201">
    <property type="entry name" value="WW"/>
    <property type="match status" value="3"/>
</dbReference>
<evidence type="ECO:0000256" key="3">
    <source>
        <dbReference type="SAM" id="MobiDB-lite"/>
    </source>
</evidence>
<dbReference type="InterPro" id="IPR001202">
    <property type="entry name" value="WW_dom"/>
</dbReference>
<feature type="compositionally biased region" description="Basic and acidic residues" evidence="3">
    <location>
        <begin position="16"/>
        <end position="32"/>
    </location>
</feature>
<dbReference type="Pfam" id="PF01846">
    <property type="entry name" value="FF"/>
    <property type="match status" value="6"/>
</dbReference>
<dbReference type="PROSITE" id="PS50020">
    <property type="entry name" value="WW_DOMAIN_2"/>
    <property type="match status" value="3"/>
</dbReference>